<evidence type="ECO:0000313" key="2">
    <source>
        <dbReference type="EMBL" id="RSZ61033.1"/>
    </source>
</evidence>
<protein>
    <submittedName>
        <fullName evidence="2">Uncharacterized protein</fullName>
    </submittedName>
</protein>
<feature type="compositionally biased region" description="Low complexity" evidence="1">
    <location>
        <begin position="337"/>
        <end position="356"/>
    </location>
</feature>
<evidence type="ECO:0000256" key="1">
    <source>
        <dbReference type="SAM" id="MobiDB-lite"/>
    </source>
</evidence>
<dbReference type="EMBL" id="RXLQ01000001">
    <property type="protein sequence ID" value="RSZ61033.1"/>
    <property type="molecule type" value="Genomic_DNA"/>
</dbReference>
<reference evidence="2 3" key="1">
    <citation type="submission" date="2018-12" db="EMBL/GenBank/DDBJ databases">
        <authorList>
            <person name="Yang E."/>
        </authorList>
    </citation>
    <scope>NUCLEOTIDE SEQUENCE [LARGE SCALE GENOMIC DNA]</scope>
    <source>
        <strain evidence="2 3">SOD</strain>
    </source>
</reference>
<dbReference type="Proteomes" id="UP000278085">
    <property type="component" value="Unassembled WGS sequence"/>
</dbReference>
<comment type="caution">
    <text evidence="2">The sequence shown here is derived from an EMBL/GenBank/DDBJ whole genome shotgun (WGS) entry which is preliminary data.</text>
</comment>
<proteinExistence type="predicted"/>
<dbReference type="AlphaFoldDB" id="A0A430HTX7"/>
<dbReference type="OrthoDB" id="8775963at2"/>
<name>A0A430HTX7_9BURK</name>
<accession>A0A430HTX7</accession>
<sequence length="539" mass="54929">MNIPDITSTAVRNAALLNPLAATQSRAVEQVLSQPLPAVAPTTVDLSAPGRFLSLASLFQKKTLELQSSVASDTDTATALAEVASTAAAVAGVFNELQANTVGNADSAPDTLGGQSLQSQFFQQFGSLPQDAEASLAGIGLGFAPATGPAAGQFAVDETALQDAFRQDPAATSALLDRTADAFFGVVGTQIQAQTAGIAFLPDDGALAAAAPGPLATQVQPPAPQASNAENFFVQSLVAESQGKESAAPLAPASGLPPPLTPAELGEGKDFPVQLDLITTTEPQAAPLPQDDAQAIGVGATPVEARQVAAPTTQIATQAAPAIAAAPETDERIQPRATAASTATETASTASDTGSVAQQARILAQQLIAEREAARALDEKIAAASDAVRAALADEMAQRDAARIDRIDAKSTVERPRTEQVEQDATVPITRERFAQAQAAATEQSAIQVQDTEQDTDQESALRQAALPVPNQAQQAARDPAIAAAIAAYHINTGPFAAQNARPDIQPPRAKPVAPVAAVRQVEPAGALGTPGDGLAPGR</sequence>
<feature type="region of interest" description="Disordered" evidence="1">
    <location>
        <begin position="325"/>
        <end position="356"/>
    </location>
</feature>
<keyword evidence="3" id="KW-1185">Reference proteome</keyword>
<feature type="region of interest" description="Disordered" evidence="1">
    <location>
        <begin position="244"/>
        <end position="267"/>
    </location>
</feature>
<dbReference type="RefSeq" id="WP_126072418.1">
    <property type="nucleotide sequence ID" value="NZ_CP051166.1"/>
</dbReference>
<gene>
    <name evidence="2" type="ORF">EJB06_02585</name>
</gene>
<organism evidence="2 3">
    <name type="scientific">Massilia atriviolacea</name>
    <dbReference type="NCBI Taxonomy" id="2495579"/>
    <lineage>
        <taxon>Bacteria</taxon>
        <taxon>Pseudomonadati</taxon>
        <taxon>Pseudomonadota</taxon>
        <taxon>Betaproteobacteria</taxon>
        <taxon>Burkholderiales</taxon>
        <taxon>Oxalobacteraceae</taxon>
        <taxon>Telluria group</taxon>
        <taxon>Massilia</taxon>
    </lineage>
</organism>
<evidence type="ECO:0000313" key="3">
    <source>
        <dbReference type="Proteomes" id="UP000278085"/>
    </source>
</evidence>